<feature type="region of interest" description="Disordered" evidence="1">
    <location>
        <begin position="1"/>
        <end position="72"/>
    </location>
</feature>
<evidence type="ECO:0000313" key="3">
    <source>
        <dbReference type="Proteomes" id="UP000627292"/>
    </source>
</evidence>
<gene>
    <name evidence="2" type="ORF">GCM10011379_47840</name>
</gene>
<name>A0A917J2Y5_9BACT</name>
<proteinExistence type="predicted"/>
<sequence length="212" mass="23043">MYKDTLIGSNEPAAPLEKNAAAPAQAANTPVQGPVAPPQAANTVAEPAGSYAPAANTAPQPPVAPIQAPRPAVALPDTPPEKWFLGGNAKGIVVIVNDMENVYLSDDELQLLTGILNACKLNMQDIAVVNYARYPYPFNRLQQLMQVNNCILFEVSLQQVQLPFSIPYNQVQAFNNCTFTYAPSLRTMLGSTEEAKLKKSKLWLSLKKMFNI</sequence>
<reference evidence="2" key="1">
    <citation type="journal article" date="2014" name="Int. J. Syst. Evol. Microbiol.">
        <title>Complete genome sequence of Corynebacterium casei LMG S-19264T (=DSM 44701T), isolated from a smear-ripened cheese.</title>
        <authorList>
            <consortium name="US DOE Joint Genome Institute (JGI-PGF)"/>
            <person name="Walter F."/>
            <person name="Albersmeier A."/>
            <person name="Kalinowski J."/>
            <person name="Ruckert C."/>
        </authorList>
    </citation>
    <scope>NUCLEOTIDE SEQUENCE</scope>
    <source>
        <strain evidence="2">CGMCC 1.15290</strain>
    </source>
</reference>
<dbReference type="EMBL" id="BMIB01000005">
    <property type="protein sequence ID" value="GGH79054.1"/>
    <property type="molecule type" value="Genomic_DNA"/>
</dbReference>
<comment type="caution">
    <text evidence="2">The sequence shown here is derived from an EMBL/GenBank/DDBJ whole genome shotgun (WGS) entry which is preliminary data.</text>
</comment>
<reference evidence="2" key="2">
    <citation type="submission" date="2020-09" db="EMBL/GenBank/DDBJ databases">
        <authorList>
            <person name="Sun Q."/>
            <person name="Zhou Y."/>
        </authorList>
    </citation>
    <scope>NUCLEOTIDE SEQUENCE</scope>
    <source>
        <strain evidence="2">CGMCC 1.15290</strain>
    </source>
</reference>
<keyword evidence="3" id="KW-1185">Reference proteome</keyword>
<evidence type="ECO:0000256" key="1">
    <source>
        <dbReference type="SAM" id="MobiDB-lite"/>
    </source>
</evidence>
<evidence type="ECO:0000313" key="2">
    <source>
        <dbReference type="EMBL" id="GGH79054.1"/>
    </source>
</evidence>
<accession>A0A917J2Y5</accession>
<dbReference type="Proteomes" id="UP000627292">
    <property type="component" value="Unassembled WGS sequence"/>
</dbReference>
<organism evidence="2 3">
    <name type="scientific">Filimonas zeae</name>
    <dbReference type="NCBI Taxonomy" id="1737353"/>
    <lineage>
        <taxon>Bacteria</taxon>
        <taxon>Pseudomonadati</taxon>
        <taxon>Bacteroidota</taxon>
        <taxon>Chitinophagia</taxon>
        <taxon>Chitinophagales</taxon>
        <taxon>Chitinophagaceae</taxon>
        <taxon>Filimonas</taxon>
    </lineage>
</organism>
<feature type="compositionally biased region" description="Low complexity" evidence="1">
    <location>
        <begin position="10"/>
        <end position="41"/>
    </location>
</feature>
<protein>
    <submittedName>
        <fullName evidence="2">Uncharacterized protein</fullName>
    </submittedName>
</protein>
<dbReference type="AlphaFoldDB" id="A0A917J2Y5"/>